<dbReference type="EMBL" id="QOVK01000018">
    <property type="protein sequence ID" value="RXG17114.1"/>
    <property type="molecule type" value="Genomic_DNA"/>
</dbReference>
<accession>A0A4Q0NYG0</accession>
<gene>
    <name evidence="1" type="ORF">DSM02_3212</name>
</gene>
<keyword evidence="2" id="KW-1185">Reference proteome</keyword>
<organism evidence="1 2">
    <name type="scientific">Leeuwenhoekiella polynyae</name>
    <dbReference type="NCBI Taxonomy" id="1550906"/>
    <lineage>
        <taxon>Bacteria</taxon>
        <taxon>Pseudomonadati</taxon>
        <taxon>Bacteroidota</taxon>
        <taxon>Flavobacteriia</taxon>
        <taxon>Flavobacteriales</taxon>
        <taxon>Flavobacteriaceae</taxon>
        <taxon>Leeuwenhoekiella</taxon>
    </lineage>
</organism>
<dbReference type="Proteomes" id="UP000289859">
    <property type="component" value="Unassembled WGS sequence"/>
</dbReference>
<dbReference type="AlphaFoldDB" id="A0A4Q0NYG0"/>
<comment type="caution">
    <text evidence="1">The sequence shown here is derived from an EMBL/GenBank/DDBJ whole genome shotgun (WGS) entry which is preliminary data.</text>
</comment>
<evidence type="ECO:0000313" key="1">
    <source>
        <dbReference type="EMBL" id="RXG17114.1"/>
    </source>
</evidence>
<sequence>MCVIGKLLTKRHLMENIYSKKSCDHDKNLQPSKETVNRILNYSKALSVMNTKFGKIENLLN</sequence>
<evidence type="ECO:0000313" key="2">
    <source>
        <dbReference type="Proteomes" id="UP000289859"/>
    </source>
</evidence>
<proteinExistence type="predicted"/>
<name>A0A4Q0NYG0_9FLAO</name>
<protein>
    <submittedName>
        <fullName evidence="1">Uncharacterized protein</fullName>
    </submittedName>
</protein>
<reference evidence="1 2" key="1">
    <citation type="submission" date="2018-07" db="EMBL/GenBank/DDBJ databases">
        <title>Leeuwenhoekiella genomics.</title>
        <authorList>
            <person name="Tahon G."/>
            <person name="Willems A."/>
        </authorList>
    </citation>
    <scope>NUCLEOTIDE SEQUENCE [LARGE SCALE GENOMIC DNA]</scope>
    <source>
        <strain evidence="1 2">LMG 29608</strain>
    </source>
</reference>